<dbReference type="InterPro" id="IPR006502">
    <property type="entry name" value="PDDEXK-like"/>
</dbReference>
<sequence>MAVFVRAKRVTDPLNERVRARLRGEMTGHSTRWCEHDGATGDGPSCFSGLVHDFFVTAGGENRSDFGEYSESESSAGDPGAGDRAEEAARKLRELLDPQLPAADPFRMKLRSAVESAADILAALRPNGSGFRRAVMAKLRETGYDAAICKGRWASAGGLTSGSYEYIDVISAPAAAGEEGERRYIVDFGFAAEFEVARATEEYGRVAAALPAVVVAKPGEVREAVRIVAEAARRSLKRCGLSVPPWRKKRYMLAKWLGPYSRTVILPSASGWEVKCRALGFMPAACRGMPTATRTR</sequence>
<dbReference type="STRING" id="1088818.A0A2I0AVU1"/>
<proteinExistence type="predicted"/>
<dbReference type="OrthoDB" id="548115at2759"/>
<protein>
    <submittedName>
        <fullName evidence="2">Uncharacterized protein</fullName>
    </submittedName>
</protein>
<keyword evidence="3" id="KW-1185">Reference proteome</keyword>
<feature type="region of interest" description="Disordered" evidence="1">
    <location>
        <begin position="65"/>
        <end position="87"/>
    </location>
</feature>
<organism evidence="2 3">
    <name type="scientific">Apostasia shenzhenica</name>
    <dbReference type="NCBI Taxonomy" id="1088818"/>
    <lineage>
        <taxon>Eukaryota</taxon>
        <taxon>Viridiplantae</taxon>
        <taxon>Streptophyta</taxon>
        <taxon>Embryophyta</taxon>
        <taxon>Tracheophyta</taxon>
        <taxon>Spermatophyta</taxon>
        <taxon>Magnoliopsida</taxon>
        <taxon>Liliopsida</taxon>
        <taxon>Asparagales</taxon>
        <taxon>Orchidaceae</taxon>
        <taxon>Apostasioideae</taxon>
        <taxon>Apostasia</taxon>
    </lineage>
</organism>
<accession>A0A2I0AVU1</accession>
<dbReference type="EMBL" id="KZ451946">
    <property type="protein sequence ID" value="PKA59657.1"/>
    <property type="molecule type" value="Genomic_DNA"/>
</dbReference>
<dbReference type="PANTHER" id="PTHR31579:SF84">
    <property type="entry name" value="F21O3.6 PROTEIN"/>
    <property type="match status" value="1"/>
</dbReference>
<evidence type="ECO:0000313" key="3">
    <source>
        <dbReference type="Proteomes" id="UP000236161"/>
    </source>
</evidence>
<dbReference type="NCBIfam" id="TIGR01615">
    <property type="entry name" value="A_thal_3542"/>
    <property type="match status" value="1"/>
</dbReference>
<reference evidence="2 3" key="1">
    <citation type="journal article" date="2017" name="Nature">
        <title>The Apostasia genome and the evolution of orchids.</title>
        <authorList>
            <person name="Zhang G.Q."/>
            <person name="Liu K.W."/>
            <person name="Li Z."/>
            <person name="Lohaus R."/>
            <person name="Hsiao Y.Y."/>
            <person name="Niu S.C."/>
            <person name="Wang J.Y."/>
            <person name="Lin Y.C."/>
            <person name="Xu Q."/>
            <person name="Chen L.J."/>
            <person name="Yoshida K."/>
            <person name="Fujiwara S."/>
            <person name="Wang Z.W."/>
            <person name="Zhang Y.Q."/>
            <person name="Mitsuda N."/>
            <person name="Wang M."/>
            <person name="Liu G.H."/>
            <person name="Pecoraro L."/>
            <person name="Huang H.X."/>
            <person name="Xiao X.J."/>
            <person name="Lin M."/>
            <person name="Wu X.Y."/>
            <person name="Wu W.L."/>
            <person name="Chen Y.Y."/>
            <person name="Chang S.B."/>
            <person name="Sakamoto S."/>
            <person name="Ohme-Takagi M."/>
            <person name="Yagi M."/>
            <person name="Zeng S.J."/>
            <person name="Shen C.Y."/>
            <person name="Yeh C.M."/>
            <person name="Luo Y.B."/>
            <person name="Tsai W.C."/>
            <person name="Van de Peer Y."/>
            <person name="Liu Z.J."/>
        </authorList>
    </citation>
    <scope>NUCLEOTIDE SEQUENCE [LARGE SCALE GENOMIC DNA]</scope>
    <source>
        <strain evidence="3">cv. Shenzhen</strain>
        <tissue evidence="2">Stem</tissue>
    </source>
</reference>
<gene>
    <name evidence="2" type="ORF">AXF42_Ash020258</name>
</gene>
<dbReference type="AlphaFoldDB" id="A0A2I0AVU1"/>
<evidence type="ECO:0000313" key="2">
    <source>
        <dbReference type="EMBL" id="PKA59657.1"/>
    </source>
</evidence>
<dbReference type="Pfam" id="PF04720">
    <property type="entry name" value="PDDEXK_6"/>
    <property type="match status" value="1"/>
</dbReference>
<name>A0A2I0AVU1_9ASPA</name>
<evidence type="ECO:0000256" key="1">
    <source>
        <dbReference type="SAM" id="MobiDB-lite"/>
    </source>
</evidence>
<dbReference type="PANTHER" id="PTHR31579">
    <property type="entry name" value="OS03G0796600 PROTEIN"/>
    <property type="match status" value="1"/>
</dbReference>
<dbReference type="Proteomes" id="UP000236161">
    <property type="component" value="Unassembled WGS sequence"/>
</dbReference>